<proteinExistence type="predicted"/>
<feature type="chain" id="PRO_5047016903" description="DUF4168 domain-containing protein" evidence="2">
    <location>
        <begin position="22"/>
        <end position="179"/>
    </location>
</feature>
<evidence type="ECO:0000313" key="3">
    <source>
        <dbReference type="EMBL" id="MCB2376035.1"/>
    </source>
</evidence>
<gene>
    <name evidence="3" type="ORF">LGH70_00465</name>
</gene>
<keyword evidence="2" id="KW-0732">Signal</keyword>
<evidence type="ECO:0000256" key="2">
    <source>
        <dbReference type="SAM" id="SignalP"/>
    </source>
</evidence>
<name>A0ABS8A6K8_9BACT</name>
<feature type="region of interest" description="Disordered" evidence="1">
    <location>
        <begin position="143"/>
        <end position="179"/>
    </location>
</feature>
<dbReference type="EMBL" id="JAJADQ010000001">
    <property type="protein sequence ID" value="MCB2376035.1"/>
    <property type="molecule type" value="Genomic_DNA"/>
</dbReference>
<evidence type="ECO:0000313" key="4">
    <source>
        <dbReference type="Proteomes" id="UP001165297"/>
    </source>
</evidence>
<organism evidence="3 4">
    <name type="scientific">Hymenobacter nitidus</name>
    <dbReference type="NCBI Taxonomy" id="2880929"/>
    <lineage>
        <taxon>Bacteria</taxon>
        <taxon>Pseudomonadati</taxon>
        <taxon>Bacteroidota</taxon>
        <taxon>Cytophagia</taxon>
        <taxon>Cytophagales</taxon>
        <taxon>Hymenobacteraceae</taxon>
        <taxon>Hymenobacter</taxon>
    </lineage>
</organism>
<evidence type="ECO:0008006" key="5">
    <source>
        <dbReference type="Google" id="ProtNLM"/>
    </source>
</evidence>
<protein>
    <recommendedName>
        <fullName evidence="5">DUF4168 domain-containing protein</fullName>
    </recommendedName>
</protein>
<keyword evidence="4" id="KW-1185">Reference proteome</keyword>
<accession>A0ABS8A6K8</accession>
<feature type="compositionally biased region" description="Low complexity" evidence="1">
    <location>
        <begin position="143"/>
        <end position="158"/>
    </location>
</feature>
<reference evidence="3" key="1">
    <citation type="submission" date="2021-10" db="EMBL/GenBank/DDBJ databases">
        <authorList>
            <person name="Dean J.D."/>
            <person name="Kim M.K."/>
            <person name="Newey C.N."/>
            <person name="Stoker T.S."/>
            <person name="Thompson D.W."/>
            <person name="Grose J.H."/>
        </authorList>
    </citation>
    <scope>NUCLEOTIDE SEQUENCE</scope>
    <source>
        <strain evidence="3">BT635</strain>
    </source>
</reference>
<dbReference type="Proteomes" id="UP001165297">
    <property type="component" value="Unassembled WGS sequence"/>
</dbReference>
<evidence type="ECO:0000256" key="1">
    <source>
        <dbReference type="SAM" id="MobiDB-lite"/>
    </source>
</evidence>
<feature type="signal peptide" evidence="2">
    <location>
        <begin position="1"/>
        <end position="21"/>
    </location>
</feature>
<dbReference type="RefSeq" id="WP_226181646.1">
    <property type="nucleotide sequence ID" value="NZ_JAJADQ010000001.1"/>
</dbReference>
<comment type="caution">
    <text evidence="3">The sequence shown here is derived from an EMBL/GenBank/DDBJ whole genome shotgun (WGS) entry which is preliminary data.</text>
</comment>
<sequence length="179" mass="19011">MKKLSFFFVAAVLGSVLSATAQQVPDLRTQAVENTRKLAQQIALDDARTTQVKRATYERLVQENDLKQMYSIDPAMLQSKMAVVDKEYAEKLKGMLTEAQYQRYVALTTVSAPVPVPATTAVAVAPPATPVAAVAARPVSAPKAPAKKVVVPKPKTVSGTPAKKALPKAHASTAVGSRS</sequence>